<dbReference type="OrthoDB" id="47039at2759"/>
<organism evidence="2 3">
    <name type="scientific">Fistulifera solaris</name>
    <name type="common">Oleaginous diatom</name>
    <dbReference type="NCBI Taxonomy" id="1519565"/>
    <lineage>
        <taxon>Eukaryota</taxon>
        <taxon>Sar</taxon>
        <taxon>Stramenopiles</taxon>
        <taxon>Ochrophyta</taxon>
        <taxon>Bacillariophyta</taxon>
        <taxon>Bacillariophyceae</taxon>
        <taxon>Bacillariophycidae</taxon>
        <taxon>Naviculales</taxon>
        <taxon>Naviculaceae</taxon>
        <taxon>Fistulifera</taxon>
    </lineage>
</organism>
<feature type="compositionally biased region" description="Low complexity" evidence="1">
    <location>
        <begin position="346"/>
        <end position="358"/>
    </location>
</feature>
<evidence type="ECO:0000313" key="3">
    <source>
        <dbReference type="Proteomes" id="UP000198406"/>
    </source>
</evidence>
<proteinExistence type="predicted"/>
<feature type="compositionally biased region" description="Polar residues" evidence="1">
    <location>
        <begin position="408"/>
        <end position="426"/>
    </location>
</feature>
<gene>
    <name evidence="2" type="ORF">FisN_25Hh024</name>
</gene>
<protein>
    <submittedName>
        <fullName evidence="2">Uncharacterized protein</fullName>
    </submittedName>
</protein>
<feature type="region of interest" description="Disordered" evidence="1">
    <location>
        <begin position="384"/>
        <end position="428"/>
    </location>
</feature>
<name>A0A1Z5JVH1_FISSO</name>
<dbReference type="EMBL" id="BDSP01000124">
    <property type="protein sequence ID" value="GAX18050.1"/>
    <property type="molecule type" value="Genomic_DNA"/>
</dbReference>
<sequence length="468" mass="51460">MDAIDGAMSGEKMALQEFAQSLGAWNSISATGIGADEDDGRTRQEATLLMSLSSAAPDATETDSLSESSAYSRKDEFRFTCPSLSLERSMSFSSRSLIRRVSKQNPVPATLLRRPLTVEDRDALLLNADAMARNMLQSYQKAMEWRIQVWIASLSRALVTEEKKLLAQGASEEEIKQLCDSPEARLLLALREVEKRIHVTGAGTLFRVQDECSQDTSNVQPSKKQRVEYEHCETYTVKHDIILDCFITLQTPAGHSEIKLEVPGTMEGAFVTGENHLTDEITSVVVDLNTDMLAAMMEKSCRKIVRLSAESLLGNYAHPSVEQETCSTPIKTQLSPLCEDPEDVLPPSSSPSSSMTPSRLSFRESQTQDDFSAVMVTPPARVSTLRKRSNDSVMMPIPDDLDDKPSRISPSNSLWSTPLPSTSNRLGRQGLALVSPPPGDCREYHEGNENGPSLPMLVEAACRAMQAN</sequence>
<evidence type="ECO:0000256" key="1">
    <source>
        <dbReference type="SAM" id="MobiDB-lite"/>
    </source>
</evidence>
<feature type="region of interest" description="Disordered" evidence="1">
    <location>
        <begin position="333"/>
        <end position="368"/>
    </location>
</feature>
<reference evidence="2 3" key="1">
    <citation type="journal article" date="2015" name="Plant Cell">
        <title>Oil accumulation by the oleaginous diatom Fistulifera solaris as revealed by the genome and transcriptome.</title>
        <authorList>
            <person name="Tanaka T."/>
            <person name="Maeda Y."/>
            <person name="Veluchamy A."/>
            <person name="Tanaka M."/>
            <person name="Abida H."/>
            <person name="Marechal E."/>
            <person name="Bowler C."/>
            <person name="Muto M."/>
            <person name="Sunaga Y."/>
            <person name="Tanaka M."/>
            <person name="Yoshino T."/>
            <person name="Taniguchi T."/>
            <person name="Fukuda Y."/>
            <person name="Nemoto M."/>
            <person name="Matsumoto M."/>
            <person name="Wong P.S."/>
            <person name="Aburatani S."/>
            <person name="Fujibuchi W."/>
        </authorList>
    </citation>
    <scope>NUCLEOTIDE SEQUENCE [LARGE SCALE GENOMIC DNA]</scope>
    <source>
        <strain evidence="2 3">JPCC DA0580</strain>
    </source>
</reference>
<dbReference type="AlphaFoldDB" id="A0A1Z5JVH1"/>
<keyword evidence="3" id="KW-1185">Reference proteome</keyword>
<dbReference type="Proteomes" id="UP000198406">
    <property type="component" value="Unassembled WGS sequence"/>
</dbReference>
<evidence type="ECO:0000313" key="2">
    <source>
        <dbReference type="EMBL" id="GAX18050.1"/>
    </source>
</evidence>
<comment type="caution">
    <text evidence="2">The sequence shown here is derived from an EMBL/GenBank/DDBJ whole genome shotgun (WGS) entry which is preliminary data.</text>
</comment>
<dbReference type="InParanoid" id="A0A1Z5JVH1"/>
<accession>A0A1Z5JVH1</accession>